<proteinExistence type="predicted"/>
<dbReference type="Proteomes" id="UP000000226">
    <property type="component" value="Chromosome 1"/>
</dbReference>
<feature type="region of interest" description="Disordered" evidence="1">
    <location>
        <begin position="1"/>
        <end position="38"/>
    </location>
</feature>
<organism evidence="2 3">
    <name type="scientific">Phaseolus vulgaris</name>
    <name type="common">Kidney bean</name>
    <name type="synonym">French bean</name>
    <dbReference type="NCBI Taxonomy" id="3885"/>
    <lineage>
        <taxon>Eukaryota</taxon>
        <taxon>Viridiplantae</taxon>
        <taxon>Streptophyta</taxon>
        <taxon>Embryophyta</taxon>
        <taxon>Tracheophyta</taxon>
        <taxon>Spermatophyta</taxon>
        <taxon>Magnoliopsida</taxon>
        <taxon>eudicotyledons</taxon>
        <taxon>Gunneridae</taxon>
        <taxon>Pentapetalae</taxon>
        <taxon>rosids</taxon>
        <taxon>fabids</taxon>
        <taxon>Fabales</taxon>
        <taxon>Fabaceae</taxon>
        <taxon>Papilionoideae</taxon>
        <taxon>50 kb inversion clade</taxon>
        <taxon>NPAAA clade</taxon>
        <taxon>indigoferoid/millettioid clade</taxon>
        <taxon>Phaseoleae</taxon>
        <taxon>Phaseolus</taxon>
    </lineage>
</organism>
<dbReference type="AlphaFoldDB" id="V7CXC6"/>
<dbReference type="EMBL" id="CM002288">
    <property type="protein sequence ID" value="ESW34832.1"/>
    <property type="molecule type" value="Genomic_DNA"/>
</dbReference>
<evidence type="ECO:0000313" key="3">
    <source>
        <dbReference type="Proteomes" id="UP000000226"/>
    </source>
</evidence>
<gene>
    <name evidence="2" type="ORF">PHAVU_001G185300g</name>
</gene>
<reference evidence="3" key="1">
    <citation type="journal article" date="2014" name="Nat. Genet.">
        <title>A reference genome for common bean and genome-wide analysis of dual domestications.</title>
        <authorList>
            <person name="Schmutz J."/>
            <person name="McClean P.E."/>
            <person name="Mamidi S."/>
            <person name="Wu G.A."/>
            <person name="Cannon S.B."/>
            <person name="Grimwood J."/>
            <person name="Jenkins J."/>
            <person name="Shu S."/>
            <person name="Song Q."/>
            <person name="Chavarro C."/>
            <person name="Torres-Torres M."/>
            <person name="Geffroy V."/>
            <person name="Moghaddam S.M."/>
            <person name="Gao D."/>
            <person name="Abernathy B."/>
            <person name="Barry K."/>
            <person name="Blair M."/>
            <person name="Brick M.A."/>
            <person name="Chovatia M."/>
            <person name="Gepts P."/>
            <person name="Goodstein D.M."/>
            <person name="Gonzales M."/>
            <person name="Hellsten U."/>
            <person name="Hyten D.L."/>
            <person name="Jia G."/>
            <person name="Kelly J.D."/>
            <person name="Kudrna D."/>
            <person name="Lee R."/>
            <person name="Richard M.M."/>
            <person name="Miklas P.N."/>
            <person name="Osorno J.M."/>
            <person name="Rodrigues J."/>
            <person name="Thareau V."/>
            <person name="Urrea C.A."/>
            <person name="Wang M."/>
            <person name="Yu Y."/>
            <person name="Zhang M."/>
            <person name="Wing R.A."/>
            <person name="Cregan P.B."/>
            <person name="Rokhsar D.S."/>
            <person name="Jackson S.A."/>
        </authorList>
    </citation>
    <scope>NUCLEOTIDE SEQUENCE [LARGE SCALE GENOMIC DNA]</scope>
    <source>
        <strain evidence="3">cv. G19833</strain>
    </source>
</reference>
<accession>V7CXC6</accession>
<sequence>MIQHRPGRLDNSPGLDDSTSARAHSTRHRSGPVHSTKARAWTYRQWPGSERLDIPRLNRLDIDPCPSTRHRPKSEQLDIDPISSTLARAQSTRHRPGQCNLREGKRYRLSGFRGGRGSGGREVGKGNQLGHGG</sequence>
<keyword evidence="3" id="KW-1185">Reference proteome</keyword>
<feature type="region of interest" description="Disordered" evidence="1">
    <location>
        <begin position="63"/>
        <end position="133"/>
    </location>
</feature>
<evidence type="ECO:0000313" key="2">
    <source>
        <dbReference type="EMBL" id="ESW34832.1"/>
    </source>
</evidence>
<name>V7CXC6_PHAVU</name>
<dbReference type="Gramene" id="ESW34832">
    <property type="protein sequence ID" value="ESW34832"/>
    <property type="gene ID" value="PHAVU_001G185300g"/>
</dbReference>
<evidence type="ECO:0000256" key="1">
    <source>
        <dbReference type="SAM" id="MobiDB-lite"/>
    </source>
</evidence>
<feature type="compositionally biased region" description="Gly residues" evidence="1">
    <location>
        <begin position="112"/>
        <end position="133"/>
    </location>
</feature>
<protein>
    <submittedName>
        <fullName evidence="2">Uncharacterized protein</fullName>
    </submittedName>
</protein>